<organism evidence="11 12">
    <name type="scientific">Asticcacaulis endophyticus</name>
    <dbReference type="NCBI Taxonomy" id="1395890"/>
    <lineage>
        <taxon>Bacteria</taxon>
        <taxon>Pseudomonadati</taxon>
        <taxon>Pseudomonadota</taxon>
        <taxon>Alphaproteobacteria</taxon>
        <taxon>Caulobacterales</taxon>
        <taxon>Caulobacteraceae</taxon>
        <taxon>Asticcacaulis</taxon>
    </lineage>
</organism>
<dbReference type="EMBL" id="BMZB01000004">
    <property type="protein sequence ID" value="GGZ40923.1"/>
    <property type="molecule type" value="Genomic_DNA"/>
</dbReference>
<dbReference type="Pfam" id="PF22811">
    <property type="entry name" value="Zn_ribbon_NrdR"/>
    <property type="match status" value="1"/>
</dbReference>
<dbReference type="InterPro" id="IPR005144">
    <property type="entry name" value="ATP-cone_dom"/>
</dbReference>
<evidence type="ECO:0000256" key="6">
    <source>
        <dbReference type="ARBA" id="ARBA00023125"/>
    </source>
</evidence>
<dbReference type="NCBIfam" id="TIGR00244">
    <property type="entry name" value="transcriptional regulator NrdR"/>
    <property type="match status" value="1"/>
</dbReference>
<dbReference type="GO" id="GO:0003677">
    <property type="term" value="F:DNA binding"/>
    <property type="evidence" value="ECO:0007669"/>
    <property type="project" value="UniProtKB-KW"/>
</dbReference>
<keyword evidence="1 8" id="KW-0678">Repressor</keyword>
<keyword evidence="8" id="KW-0479">Metal-binding</keyword>
<reference evidence="11" key="2">
    <citation type="submission" date="2020-09" db="EMBL/GenBank/DDBJ databases">
        <authorList>
            <person name="Sun Q."/>
            <person name="Kim S."/>
        </authorList>
    </citation>
    <scope>NUCLEOTIDE SEQUENCE</scope>
    <source>
        <strain evidence="11">KCTC 32296</strain>
    </source>
</reference>
<protein>
    <recommendedName>
        <fullName evidence="8">Transcriptional repressor NrdR</fullName>
    </recommendedName>
</protein>
<evidence type="ECO:0000313" key="12">
    <source>
        <dbReference type="Proteomes" id="UP000662572"/>
    </source>
</evidence>
<feature type="zinc finger region" evidence="8">
    <location>
        <begin position="3"/>
        <end position="34"/>
    </location>
</feature>
<evidence type="ECO:0000256" key="4">
    <source>
        <dbReference type="ARBA" id="ARBA00022840"/>
    </source>
</evidence>
<dbReference type="AlphaFoldDB" id="A0A918QCC6"/>
<evidence type="ECO:0000256" key="2">
    <source>
        <dbReference type="ARBA" id="ARBA00022741"/>
    </source>
</evidence>
<gene>
    <name evidence="8 11" type="primary">nrdR</name>
    <name evidence="11" type="ORF">GCM10011273_29600</name>
</gene>
<feature type="compositionally biased region" description="Basic and acidic residues" evidence="9">
    <location>
        <begin position="171"/>
        <end position="180"/>
    </location>
</feature>
<dbReference type="Pfam" id="PF03477">
    <property type="entry name" value="ATP-cone"/>
    <property type="match status" value="1"/>
</dbReference>
<proteinExistence type="inferred from homology"/>
<dbReference type="Proteomes" id="UP000662572">
    <property type="component" value="Unassembled WGS sequence"/>
</dbReference>
<comment type="similarity">
    <text evidence="8">Belongs to the NrdR family.</text>
</comment>
<comment type="function">
    <text evidence="8">Negatively regulates transcription of bacterial ribonucleotide reductase nrd genes and operons by binding to NrdR-boxes.</text>
</comment>
<sequence>MRCPFCGNPETQVKDSRPSEDGAAIRRRRSCNECGGRFTTFERVQLRDLMIVKRSGRRTPFDRAKLERSISLALRKRPVDQERLDRMVSGIVRQLESMGETDINSDVVGELVMKALRSLDVVAYVRYASVYRDFKETSDFARFLGDEGLDHDGFEVSVPTTSPPGNPTLKDPVEIKRGLGEQDLSPTDDA</sequence>
<evidence type="ECO:0000256" key="3">
    <source>
        <dbReference type="ARBA" id="ARBA00022771"/>
    </source>
</evidence>
<evidence type="ECO:0000256" key="8">
    <source>
        <dbReference type="HAMAP-Rule" id="MF_00440"/>
    </source>
</evidence>
<keyword evidence="4 8" id="KW-0067">ATP-binding</keyword>
<keyword evidence="8" id="KW-0862">Zinc</keyword>
<dbReference type="HAMAP" id="MF_00440">
    <property type="entry name" value="NrdR"/>
    <property type="match status" value="1"/>
</dbReference>
<evidence type="ECO:0000313" key="11">
    <source>
        <dbReference type="EMBL" id="GGZ40923.1"/>
    </source>
</evidence>
<name>A0A918QCC6_9CAUL</name>
<feature type="domain" description="ATP-cone" evidence="10">
    <location>
        <begin position="49"/>
        <end position="139"/>
    </location>
</feature>
<evidence type="ECO:0000256" key="7">
    <source>
        <dbReference type="ARBA" id="ARBA00023163"/>
    </source>
</evidence>
<evidence type="ECO:0000259" key="10">
    <source>
        <dbReference type="PROSITE" id="PS51161"/>
    </source>
</evidence>
<evidence type="ECO:0000256" key="9">
    <source>
        <dbReference type="SAM" id="MobiDB-lite"/>
    </source>
</evidence>
<accession>A0A918QCC6</accession>
<keyword evidence="2 8" id="KW-0547">Nucleotide-binding</keyword>
<reference evidence="11" key="1">
    <citation type="journal article" date="2014" name="Int. J. Syst. Evol. Microbiol.">
        <title>Complete genome sequence of Corynebacterium casei LMG S-19264T (=DSM 44701T), isolated from a smear-ripened cheese.</title>
        <authorList>
            <consortium name="US DOE Joint Genome Institute (JGI-PGF)"/>
            <person name="Walter F."/>
            <person name="Albersmeier A."/>
            <person name="Kalinowski J."/>
            <person name="Ruckert C."/>
        </authorList>
    </citation>
    <scope>NUCLEOTIDE SEQUENCE</scope>
    <source>
        <strain evidence="11">KCTC 32296</strain>
    </source>
</reference>
<comment type="caution">
    <text evidence="11">The sequence shown here is derived from an EMBL/GenBank/DDBJ whole genome shotgun (WGS) entry which is preliminary data.</text>
</comment>
<keyword evidence="12" id="KW-1185">Reference proteome</keyword>
<evidence type="ECO:0000256" key="1">
    <source>
        <dbReference type="ARBA" id="ARBA00022491"/>
    </source>
</evidence>
<dbReference type="GO" id="GO:0045892">
    <property type="term" value="P:negative regulation of DNA-templated transcription"/>
    <property type="evidence" value="ECO:0007669"/>
    <property type="project" value="UniProtKB-UniRule"/>
</dbReference>
<dbReference type="GO" id="GO:0005524">
    <property type="term" value="F:ATP binding"/>
    <property type="evidence" value="ECO:0007669"/>
    <property type="project" value="UniProtKB-UniRule"/>
</dbReference>
<feature type="region of interest" description="Disordered" evidence="9">
    <location>
        <begin position="153"/>
        <end position="190"/>
    </location>
</feature>
<keyword evidence="7 8" id="KW-0804">Transcription</keyword>
<keyword evidence="6 8" id="KW-0238">DNA-binding</keyword>
<keyword evidence="5 8" id="KW-0805">Transcription regulation</keyword>
<comment type="cofactor">
    <cofactor evidence="8">
        <name>Zn(2+)</name>
        <dbReference type="ChEBI" id="CHEBI:29105"/>
    </cofactor>
    <text evidence="8">Binds 1 zinc ion.</text>
</comment>
<dbReference type="InterPro" id="IPR055173">
    <property type="entry name" value="NrdR-like_N"/>
</dbReference>
<dbReference type="GO" id="GO:0008270">
    <property type="term" value="F:zinc ion binding"/>
    <property type="evidence" value="ECO:0007669"/>
    <property type="project" value="UniProtKB-UniRule"/>
</dbReference>
<dbReference type="PROSITE" id="PS51161">
    <property type="entry name" value="ATP_CONE"/>
    <property type="match status" value="1"/>
</dbReference>
<dbReference type="PANTHER" id="PTHR30455:SF2">
    <property type="entry name" value="TRANSCRIPTIONAL REPRESSOR NRDR"/>
    <property type="match status" value="1"/>
</dbReference>
<dbReference type="InterPro" id="IPR003796">
    <property type="entry name" value="RNR_NrdR-like"/>
</dbReference>
<dbReference type="PANTHER" id="PTHR30455">
    <property type="entry name" value="TRANSCRIPTIONAL REPRESSOR NRDR"/>
    <property type="match status" value="1"/>
</dbReference>
<keyword evidence="3 8" id="KW-0863">Zinc-finger</keyword>
<evidence type="ECO:0000256" key="5">
    <source>
        <dbReference type="ARBA" id="ARBA00023015"/>
    </source>
</evidence>